<evidence type="ECO:0000313" key="3">
    <source>
        <dbReference type="Proteomes" id="UP000324800"/>
    </source>
</evidence>
<organism evidence="2 3">
    <name type="scientific">Streblomastix strix</name>
    <dbReference type="NCBI Taxonomy" id="222440"/>
    <lineage>
        <taxon>Eukaryota</taxon>
        <taxon>Metamonada</taxon>
        <taxon>Preaxostyla</taxon>
        <taxon>Oxymonadida</taxon>
        <taxon>Streblomastigidae</taxon>
        <taxon>Streblomastix</taxon>
    </lineage>
</organism>
<feature type="compositionally biased region" description="Basic and acidic residues" evidence="1">
    <location>
        <begin position="260"/>
        <end position="271"/>
    </location>
</feature>
<evidence type="ECO:0000313" key="2">
    <source>
        <dbReference type="EMBL" id="KAA6397590.1"/>
    </source>
</evidence>
<feature type="region of interest" description="Disordered" evidence="1">
    <location>
        <begin position="441"/>
        <end position="478"/>
    </location>
</feature>
<feature type="compositionally biased region" description="Low complexity" evidence="1">
    <location>
        <begin position="14"/>
        <end position="30"/>
    </location>
</feature>
<dbReference type="Proteomes" id="UP000324800">
    <property type="component" value="Unassembled WGS sequence"/>
</dbReference>
<gene>
    <name evidence="2" type="ORF">EZS28_006882</name>
</gene>
<proteinExistence type="predicted"/>
<name>A0A5J4WRN6_9EUKA</name>
<protein>
    <submittedName>
        <fullName evidence="2">Uncharacterized protein</fullName>
    </submittedName>
</protein>
<feature type="region of interest" description="Disordered" evidence="1">
    <location>
        <begin position="239"/>
        <end position="282"/>
    </location>
</feature>
<accession>A0A5J4WRN6</accession>
<dbReference type="EMBL" id="SNRW01001145">
    <property type="protein sequence ID" value="KAA6397590.1"/>
    <property type="molecule type" value="Genomic_DNA"/>
</dbReference>
<evidence type="ECO:0000256" key="1">
    <source>
        <dbReference type="SAM" id="MobiDB-lite"/>
    </source>
</evidence>
<feature type="region of interest" description="Disordered" evidence="1">
    <location>
        <begin position="362"/>
        <end position="389"/>
    </location>
</feature>
<sequence length="549" mass="65081">MELTQIRQLRQKQKQNNTQIQNNNNNNKNGQWEDDWDDEWNDDNNSDQLRNKLEKEQQDYEEQKIIAHEDIKEQAIQQAENDLEQALRQEEDAEDALEDQEWRKQWDIAWQQEIKERLRWNKNGYSYVVGDELLAQEAPWEVGLKKKENSLKYQKELKSLNQASFNDDTWYFNVFLSSPEQMESFFIEWDNKLRIVWEARIQERIRERELIQRGITEDEFEDIQQQGRLYQDNKNKSIHVNNRQSNSPPPVPFSIQSSQAKKDGQVNEQKDQSNITQPEQDNKIIKNQYELDQKAQQTLRQFNLELRQRIGGLLCDLGTFCAGQALLSVYFASSTVLTPYTQMSANQRKLGIKERTEQIQRDLDHKTESNSEIRAKKRKENSILREKRAEEERSRWMDKKLSSDAFKMWELSALRRINKLADAYSSRLDALLTHRAASIVSASQEPQQMKNEKQDNKEQKLKKERNNGWEEDEQQEEDIEDINQIENEDSNLKLKTEYDHELKHLREYTFKRSIDGIRSDKESTIAFVSGILRAIADVLGRSEVMNEAN</sequence>
<reference evidence="2 3" key="1">
    <citation type="submission" date="2019-03" db="EMBL/GenBank/DDBJ databases">
        <title>Single cell metagenomics reveals metabolic interactions within the superorganism composed of flagellate Streblomastix strix and complex community of Bacteroidetes bacteria on its surface.</title>
        <authorList>
            <person name="Treitli S.C."/>
            <person name="Kolisko M."/>
            <person name="Husnik F."/>
            <person name="Keeling P."/>
            <person name="Hampl V."/>
        </authorList>
    </citation>
    <scope>NUCLEOTIDE SEQUENCE [LARGE SCALE GENOMIC DNA]</scope>
    <source>
        <strain evidence="2">ST1C</strain>
    </source>
</reference>
<feature type="compositionally biased region" description="Basic and acidic residues" evidence="1">
    <location>
        <begin position="450"/>
        <end position="468"/>
    </location>
</feature>
<feature type="compositionally biased region" description="Acidic residues" evidence="1">
    <location>
        <begin position="32"/>
        <end position="44"/>
    </location>
</feature>
<dbReference type="AlphaFoldDB" id="A0A5J4WRN6"/>
<feature type="compositionally biased region" description="Acidic residues" evidence="1">
    <location>
        <begin position="469"/>
        <end position="478"/>
    </location>
</feature>
<comment type="caution">
    <text evidence="2">The sequence shown here is derived from an EMBL/GenBank/DDBJ whole genome shotgun (WGS) entry which is preliminary data.</text>
</comment>
<feature type="region of interest" description="Disordered" evidence="1">
    <location>
        <begin position="1"/>
        <end position="44"/>
    </location>
</feature>